<gene>
    <name evidence="1" type="ORF">J2T19_003585</name>
</gene>
<proteinExistence type="predicted"/>
<sequence length="121" mass="14656">MNKRQQQKIIPSLWIIAERQSEYKPYYVLYAIDWKRTGRLSWEGWDRLHDLMQFHVPVRHKIGSTRSTSQPCAKIAKKAIFLSLNEGQFETLEQLFYQPFSKKRWKEFMKQHCKLHKKVST</sequence>
<dbReference type="Proteomes" id="UP001233836">
    <property type="component" value="Unassembled WGS sequence"/>
</dbReference>
<comment type="caution">
    <text evidence="1">The sequence shown here is derived from an EMBL/GenBank/DDBJ whole genome shotgun (WGS) entry which is preliminary data.</text>
</comment>
<organism evidence="1 2">
    <name type="scientific">Paenibacillus tundrae</name>
    <dbReference type="NCBI Taxonomy" id="528187"/>
    <lineage>
        <taxon>Bacteria</taxon>
        <taxon>Bacillati</taxon>
        <taxon>Bacillota</taxon>
        <taxon>Bacilli</taxon>
        <taxon>Bacillales</taxon>
        <taxon>Paenibacillaceae</taxon>
        <taxon>Paenibacillus</taxon>
    </lineage>
</organism>
<dbReference type="RefSeq" id="WP_307218023.1">
    <property type="nucleotide sequence ID" value="NZ_JAUSTI010000009.1"/>
</dbReference>
<keyword evidence="2" id="KW-1185">Reference proteome</keyword>
<reference evidence="1 2" key="1">
    <citation type="submission" date="2023-07" db="EMBL/GenBank/DDBJ databases">
        <title>Sorghum-associated microbial communities from plants grown in Nebraska, USA.</title>
        <authorList>
            <person name="Schachtman D."/>
        </authorList>
    </citation>
    <scope>NUCLEOTIDE SEQUENCE [LARGE SCALE GENOMIC DNA]</scope>
    <source>
        <strain evidence="1 2">DS1314</strain>
    </source>
</reference>
<protein>
    <submittedName>
        <fullName evidence="1">Uncharacterized protein</fullName>
    </submittedName>
</protein>
<evidence type="ECO:0000313" key="2">
    <source>
        <dbReference type="Proteomes" id="UP001233836"/>
    </source>
</evidence>
<name>A0ABT9WFS8_9BACL</name>
<evidence type="ECO:0000313" key="1">
    <source>
        <dbReference type="EMBL" id="MDQ0172123.1"/>
    </source>
</evidence>
<accession>A0ABT9WFS8</accession>
<dbReference type="EMBL" id="JAUSTI010000009">
    <property type="protein sequence ID" value="MDQ0172123.1"/>
    <property type="molecule type" value="Genomic_DNA"/>
</dbReference>